<dbReference type="PRINTS" id="PR00081">
    <property type="entry name" value="GDHRDH"/>
</dbReference>
<dbReference type="GO" id="GO:0016491">
    <property type="term" value="F:oxidoreductase activity"/>
    <property type="evidence" value="ECO:0007669"/>
    <property type="project" value="UniProtKB-KW"/>
</dbReference>
<comment type="caution">
    <text evidence="4">The sequence shown here is derived from an EMBL/GenBank/DDBJ whole genome shotgun (WGS) entry which is preliminary data.</text>
</comment>
<keyword evidence="2" id="KW-0521">NADP</keyword>
<evidence type="ECO:0000313" key="5">
    <source>
        <dbReference type="Proteomes" id="UP000034182"/>
    </source>
</evidence>
<dbReference type="InterPro" id="IPR036291">
    <property type="entry name" value="NAD(P)-bd_dom_sf"/>
</dbReference>
<dbReference type="FunFam" id="3.40.50.720:FF:000084">
    <property type="entry name" value="Short-chain dehydrogenase reductase"/>
    <property type="match status" value="1"/>
</dbReference>
<dbReference type="PANTHER" id="PTHR43639:SF1">
    <property type="entry name" value="SHORT-CHAIN DEHYDROGENASE_REDUCTASE FAMILY PROTEIN"/>
    <property type="match status" value="1"/>
</dbReference>
<reference evidence="4 5" key="2">
    <citation type="submission" date="2015-05" db="EMBL/GenBank/DDBJ databases">
        <title>Distinctive expansion of gene families associated with plant cell wall degradation and secondary metabolism in the genomes of grapevine trunk pathogens.</title>
        <authorList>
            <person name="Lawrence D.P."/>
            <person name="Travadon R."/>
            <person name="Rolshausen P.E."/>
            <person name="Baumgartner K."/>
        </authorList>
    </citation>
    <scope>NUCLEOTIDE SEQUENCE [LARGE SCALE GENOMIC DNA]</scope>
    <source>
        <strain evidence="4">DS831</strain>
    </source>
</reference>
<reference evidence="4 5" key="1">
    <citation type="submission" date="2015-03" db="EMBL/GenBank/DDBJ databases">
        <authorList>
            <person name="Morales-Cruz A."/>
            <person name="Amrine K.C."/>
            <person name="Cantu D."/>
        </authorList>
    </citation>
    <scope>NUCLEOTIDE SEQUENCE [LARGE SCALE GENOMIC DNA]</scope>
    <source>
        <strain evidence="4">DS831</strain>
    </source>
</reference>
<keyword evidence="3" id="KW-0560">Oxidoreductase</keyword>
<protein>
    <submittedName>
        <fullName evidence="4">Putative short-chain dehydrogenase reductase family</fullName>
    </submittedName>
</protein>
<dbReference type="Pfam" id="PF13561">
    <property type="entry name" value="adh_short_C2"/>
    <property type="match status" value="1"/>
</dbReference>
<proteinExistence type="inferred from homology"/>
<evidence type="ECO:0000256" key="2">
    <source>
        <dbReference type="ARBA" id="ARBA00022857"/>
    </source>
</evidence>
<dbReference type="PRINTS" id="PR00080">
    <property type="entry name" value="SDRFAMILY"/>
</dbReference>
<evidence type="ECO:0000313" key="4">
    <source>
        <dbReference type="EMBL" id="KKY21051.1"/>
    </source>
</evidence>
<name>A0A0G2EFL1_9PEZI</name>
<sequence>MGRLDNKVAIVTGAAAGFGEAIAKHYVEEGAKVLVCDLNDEAGEKVAARSEALSFQHVDVSKKQDWDAAIQRAVELWGKVDILVNNAGTTYKNKSTNEVTEDEFDRVFAVNVKGVYLGCNAYTAQVLKQGTPGAIVNIASVGAHRPRPGLVWYNASKGCIANATMGLAAEYGPKKIRVNSICPLATMTGLLEQFMGTAITDDVKAKIVSAVPLGRLGEVRDVSNAAVWLASDEASFVTGVNLDVDGGRAI</sequence>
<dbReference type="Gene3D" id="3.40.50.720">
    <property type="entry name" value="NAD(P)-binding Rossmann-like Domain"/>
    <property type="match status" value="1"/>
</dbReference>
<dbReference type="NCBIfam" id="NF005559">
    <property type="entry name" value="PRK07231.1"/>
    <property type="match status" value="1"/>
</dbReference>
<gene>
    <name evidence="4" type="ORF">UCDDS831_g04425</name>
</gene>
<dbReference type="PANTHER" id="PTHR43639">
    <property type="entry name" value="OXIDOREDUCTASE, SHORT-CHAIN DEHYDROGENASE/REDUCTASE FAMILY (AFU_ORTHOLOGUE AFUA_5G02870)"/>
    <property type="match status" value="1"/>
</dbReference>
<dbReference type="EMBL" id="LAQI01000088">
    <property type="protein sequence ID" value="KKY21051.1"/>
    <property type="molecule type" value="Genomic_DNA"/>
</dbReference>
<dbReference type="InterPro" id="IPR002347">
    <property type="entry name" value="SDR_fam"/>
</dbReference>
<accession>A0A0G2EFL1</accession>
<dbReference type="Proteomes" id="UP000034182">
    <property type="component" value="Unassembled WGS sequence"/>
</dbReference>
<dbReference type="AlphaFoldDB" id="A0A0G2EFL1"/>
<evidence type="ECO:0000256" key="3">
    <source>
        <dbReference type="ARBA" id="ARBA00023002"/>
    </source>
</evidence>
<organism evidence="4 5">
    <name type="scientific">Diplodia seriata</name>
    <dbReference type="NCBI Taxonomy" id="420778"/>
    <lineage>
        <taxon>Eukaryota</taxon>
        <taxon>Fungi</taxon>
        <taxon>Dikarya</taxon>
        <taxon>Ascomycota</taxon>
        <taxon>Pezizomycotina</taxon>
        <taxon>Dothideomycetes</taxon>
        <taxon>Dothideomycetes incertae sedis</taxon>
        <taxon>Botryosphaeriales</taxon>
        <taxon>Botryosphaeriaceae</taxon>
        <taxon>Diplodia</taxon>
    </lineage>
</organism>
<comment type="similarity">
    <text evidence="1">Belongs to the short-chain dehydrogenases/reductases (SDR) family.</text>
</comment>
<evidence type="ECO:0000256" key="1">
    <source>
        <dbReference type="ARBA" id="ARBA00006484"/>
    </source>
</evidence>
<dbReference type="SUPFAM" id="SSF51735">
    <property type="entry name" value="NAD(P)-binding Rossmann-fold domains"/>
    <property type="match status" value="1"/>
</dbReference>